<feature type="non-terminal residue" evidence="1">
    <location>
        <position position="1"/>
    </location>
</feature>
<dbReference type="PATRIC" id="fig|178901.14.peg.3576"/>
<dbReference type="Proteomes" id="UP000075377">
    <property type="component" value="Unassembled WGS sequence"/>
</dbReference>
<reference evidence="1 2" key="1">
    <citation type="submission" date="2015-06" db="EMBL/GenBank/DDBJ databases">
        <title>Improved classification and identification of acetic acid bacteria using matrix-assisted laser desorption/ionization time-of-flight mass spectrometry; Gluconobacter nephelii and Gluconobacter uchimurae are later heterotypic synonyms of Gluconobacter japonicus and Gluconobacter oxydans, respectively.</title>
        <authorList>
            <person name="Li L."/>
            <person name="Cleenwerck I."/>
            <person name="De Vuyst L."/>
            <person name="Vandamme P."/>
        </authorList>
    </citation>
    <scope>NUCLEOTIDE SEQUENCE [LARGE SCALE GENOMIC DNA]</scope>
    <source>
        <strain evidence="1 2">LMG 1699</strain>
    </source>
</reference>
<evidence type="ECO:0000313" key="1">
    <source>
        <dbReference type="EMBL" id="KXV70182.1"/>
    </source>
</evidence>
<evidence type="ECO:0000313" key="2">
    <source>
        <dbReference type="Proteomes" id="UP000075377"/>
    </source>
</evidence>
<dbReference type="EMBL" id="LHZX01000242">
    <property type="protein sequence ID" value="KXV70182.1"/>
    <property type="molecule type" value="Genomic_DNA"/>
</dbReference>
<comment type="caution">
    <text evidence="1">The sequence shown here is derived from an EMBL/GenBank/DDBJ whole genome shotgun (WGS) entry which is preliminary data.</text>
</comment>
<accession>A0A149UQJ8</accession>
<sequence length="87" mass="9611">NGDHLCAVRTVPRSRRSAVVDAIERCRATSGLAIPVVSIGPGFMWPEQAVSPIVRVANRKEVFFMVNSVYKNRVIFHDATSLKKMGV</sequence>
<dbReference type="AlphaFoldDB" id="A0A149UQJ8"/>
<protein>
    <submittedName>
        <fullName evidence="1">Uncharacterized protein</fullName>
    </submittedName>
</protein>
<proteinExistence type="predicted"/>
<name>A0A149UQJ8_9PROT</name>
<organism evidence="1 2">
    <name type="scientific">Acetobacter malorum</name>
    <dbReference type="NCBI Taxonomy" id="178901"/>
    <lineage>
        <taxon>Bacteria</taxon>
        <taxon>Pseudomonadati</taxon>
        <taxon>Pseudomonadota</taxon>
        <taxon>Alphaproteobacteria</taxon>
        <taxon>Acetobacterales</taxon>
        <taxon>Acetobacteraceae</taxon>
        <taxon>Acetobacter</taxon>
    </lineage>
</organism>
<gene>
    <name evidence="1" type="ORF">AD951_03550</name>
</gene>